<keyword evidence="2" id="KW-1185">Reference proteome</keyword>
<dbReference type="AlphaFoldDB" id="A0A7J8K3T6"/>
<comment type="caution">
    <text evidence="1">The sequence shown here is derived from an EMBL/GenBank/DDBJ whole genome shotgun (WGS) entry which is preliminary data.</text>
</comment>
<evidence type="ECO:0000313" key="1">
    <source>
        <dbReference type="EMBL" id="KAF6503520.1"/>
    </source>
</evidence>
<gene>
    <name evidence="1" type="ORF">HJG59_019699</name>
</gene>
<accession>A0A7J8K3T6</accession>
<dbReference type="EMBL" id="JACASF010000001">
    <property type="protein sequence ID" value="KAF6503520.1"/>
    <property type="molecule type" value="Genomic_DNA"/>
</dbReference>
<organism evidence="1 2">
    <name type="scientific">Molossus molossus</name>
    <name type="common">Pallas' mastiff bat</name>
    <name type="synonym">Vespertilio molossus</name>
    <dbReference type="NCBI Taxonomy" id="27622"/>
    <lineage>
        <taxon>Eukaryota</taxon>
        <taxon>Metazoa</taxon>
        <taxon>Chordata</taxon>
        <taxon>Craniata</taxon>
        <taxon>Vertebrata</taxon>
        <taxon>Euteleostomi</taxon>
        <taxon>Mammalia</taxon>
        <taxon>Eutheria</taxon>
        <taxon>Laurasiatheria</taxon>
        <taxon>Chiroptera</taxon>
        <taxon>Yangochiroptera</taxon>
        <taxon>Molossidae</taxon>
        <taxon>Molossus</taxon>
    </lineage>
</organism>
<protein>
    <submittedName>
        <fullName evidence="1">YTH domain containing 1</fullName>
    </submittedName>
</protein>
<reference evidence="1 2" key="1">
    <citation type="journal article" date="2020" name="Nature">
        <title>Six reference-quality genomes reveal evolution of bat adaptations.</title>
        <authorList>
            <person name="Jebb D."/>
            <person name="Huang Z."/>
            <person name="Pippel M."/>
            <person name="Hughes G.M."/>
            <person name="Lavrichenko K."/>
            <person name="Devanna P."/>
            <person name="Winkler S."/>
            <person name="Jermiin L.S."/>
            <person name="Skirmuntt E.C."/>
            <person name="Katzourakis A."/>
            <person name="Burkitt-Gray L."/>
            <person name="Ray D.A."/>
            <person name="Sullivan K.A.M."/>
            <person name="Roscito J.G."/>
            <person name="Kirilenko B.M."/>
            <person name="Davalos L.M."/>
            <person name="Corthals A.P."/>
            <person name="Power M.L."/>
            <person name="Jones G."/>
            <person name="Ransome R.D."/>
            <person name="Dechmann D.K.N."/>
            <person name="Locatelli A.G."/>
            <person name="Puechmaille S.J."/>
            <person name="Fedrigo O."/>
            <person name="Jarvis E.D."/>
            <person name="Hiller M."/>
            <person name="Vernes S.C."/>
            <person name="Myers E.W."/>
            <person name="Teeling E.C."/>
        </authorList>
    </citation>
    <scope>NUCLEOTIDE SEQUENCE [LARGE SCALE GENOMIC DNA]</scope>
    <source>
        <strain evidence="1">MMolMol1</strain>
        <tissue evidence="1">Muscle</tissue>
    </source>
</reference>
<evidence type="ECO:0000313" key="2">
    <source>
        <dbReference type="Proteomes" id="UP000550707"/>
    </source>
</evidence>
<sequence>MRNIKDLKETSVWKLTGKFVYQAVPPENLIRVNQKNLVSGKGILKGGPNPLHQMVLRELGLMWIDEQADPASLLRKR</sequence>
<dbReference type="Proteomes" id="UP000550707">
    <property type="component" value="Unassembled WGS sequence"/>
</dbReference>
<proteinExistence type="predicted"/>
<name>A0A7J8K3T6_MOLMO</name>